<evidence type="ECO:0000256" key="1">
    <source>
        <dbReference type="SAM" id="MobiDB-lite"/>
    </source>
</evidence>
<protein>
    <submittedName>
        <fullName evidence="2">Uncharacterized protein</fullName>
    </submittedName>
</protein>
<dbReference type="GO" id="GO:0034394">
    <property type="term" value="P:protein localization to cell surface"/>
    <property type="evidence" value="ECO:0007669"/>
    <property type="project" value="TreeGrafter"/>
</dbReference>
<proteinExistence type="predicted"/>
<dbReference type="STRING" id="8078.ENSFHEP00000033145"/>
<dbReference type="GO" id="GO:0007271">
    <property type="term" value="P:synaptic transmission, cholinergic"/>
    <property type="evidence" value="ECO:0007669"/>
    <property type="project" value="TreeGrafter"/>
</dbReference>
<reference evidence="2" key="2">
    <citation type="submission" date="2025-09" db="UniProtKB">
        <authorList>
            <consortium name="Ensembl"/>
        </authorList>
    </citation>
    <scope>IDENTIFICATION</scope>
</reference>
<dbReference type="Ensembl" id="ENSFHET00000027168.1">
    <property type="protein sequence ID" value="ENSFHEP00000033145.1"/>
    <property type="gene ID" value="ENSFHEG00000020076.1"/>
</dbReference>
<reference evidence="2" key="1">
    <citation type="submission" date="2025-08" db="UniProtKB">
        <authorList>
            <consortium name="Ensembl"/>
        </authorList>
    </citation>
    <scope>IDENTIFICATION</scope>
</reference>
<dbReference type="PANTHER" id="PTHR21723">
    <property type="entry name" value="RESISTANCE TO INHIBITORS OF CHOLINESTERASE PROTEIN 3 RIC3"/>
    <property type="match status" value="1"/>
</dbReference>
<name>A0A3Q2UN46_FUNHE</name>
<dbReference type="GO" id="GO:0045202">
    <property type="term" value="C:synapse"/>
    <property type="evidence" value="ECO:0007669"/>
    <property type="project" value="GOC"/>
</dbReference>
<dbReference type="PANTHER" id="PTHR21723:SF4">
    <property type="entry name" value="ZGC:92489"/>
    <property type="match status" value="1"/>
</dbReference>
<dbReference type="AlphaFoldDB" id="A0A3Q2UN46"/>
<dbReference type="GO" id="GO:0043025">
    <property type="term" value="C:neuronal cell body"/>
    <property type="evidence" value="ECO:0007669"/>
    <property type="project" value="TreeGrafter"/>
</dbReference>
<dbReference type="GeneTree" id="ENSGT01040000243095"/>
<evidence type="ECO:0000313" key="3">
    <source>
        <dbReference type="Proteomes" id="UP000265000"/>
    </source>
</evidence>
<evidence type="ECO:0000313" key="2">
    <source>
        <dbReference type="Ensembl" id="ENSFHEP00000033145.1"/>
    </source>
</evidence>
<sequence length="187" mass="19969">LSDFELAQLQEKLRETELVMENIVSSAHHSPDRVTGVTADQEESLLQQLSEITRVMQEGELVEGLLPEKRAQRVWDGEGKREGGGASVHRGRWSVRSGLPRGAPGRSPQGAGAHAEGDVHVGAGESGGARPASGDGSVRQLSQTEEQEKKGQEGHTLTPPSCSETVAWARSTRLTPSTPALIRRPAA</sequence>
<dbReference type="GO" id="GO:0043005">
    <property type="term" value="C:neuron projection"/>
    <property type="evidence" value="ECO:0007669"/>
    <property type="project" value="TreeGrafter"/>
</dbReference>
<organism evidence="2 3">
    <name type="scientific">Fundulus heteroclitus</name>
    <name type="common">Killifish</name>
    <name type="synonym">Mummichog</name>
    <dbReference type="NCBI Taxonomy" id="8078"/>
    <lineage>
        <taxon>Eukaryota</taxon>
        <taxon>Metazoa</taxon>
        <taxon>Chordata</taxon>
        <taxon>Craniata</taxon>
        <taxon>Vertebrata</taxon>
        <taxon>Euteleostomi</taxon>
        <taxon>Actinopterygii</taxon>
        <taxon>Neopterygii</taxon>
        <taxon>Teleostei</taxon>
        <taxon>Neoteleostei</taxon>
        <taxon>Acanthomorphata</taxon>
        <taxon>Ovalentaria</taxon>
        <taxon>Atherinomorphae</taxon>
        <taxon>Cyprinodontiformes</taxon>
        <taxon>Fundulidae</taxon>
        <taxon>Fundulus</taxon>
    </lineage>
</organism>
<dbReference type="Proteomes" id="UP000265000">
    <property type="component" value="Unplaced"/>
</dbReference>
<dbReference type="InterPro" id="IPR026160">
    <property type="entry name" value="Ric3"/>
</dbReference>
<accession>A0A3Q2UN46</accession>
<feature type="compositionally biased region" description="Basic and acidic residues" evidence="1">
    <location>
        <begin position="69"/>
        <end position="83"/>
    </location>
</feature>
<keyword evidence="3" id="KW-1185">Reference proteome</keyword>
<feature type="region of interest" description="Disordered" evidence="1">
    <location>
        <begin position="69"/>
        <end position="187"/>
    </location>
</feature>